<organism evidence="3 4">
    <name type="scientific">Chlamydomonas reinhardtii</name>
    <name type="common">Chlamydomonas smithii</name>
    <dbReference type="NCBI Taxonomy" id="3055"/>
    <lineage>
        <taxon>Eukaryota</taxon>
        <taxon>Viridiplantae</taxon>
        <taxon>Chlorophyta</taxon>
        <taxon>core chlorophytes</taxon>
        <taxon>Chlorophyceae</taxon>
        <taxon>CS clade</taxon>
        <taxon>Chlamydomonadales</taxon>
        <taxon>Chlamydomonadaceae</taxon>
        <taxon>Chlamydomonas</taxon>
    </lineage>
</organism>
<dbReference type="RefSeq" id="XP_042917620.1">
    <property type="nucleotide sequence ID" value="XM_043069645.1"/>
</dbReference>
<reference evidence="3 4" key="1">
    <citation type="journal article" date="2007" name="Science">
        <title>The Chlamydomonas genome reveals the evolution of key animal and plant functions.</title>
        <authorList>
            <person name="Merchant S.S."/>
            <person name="Prochnik S.E."/>
            <person name="Vallon O."/>
            <person name="Harris E.H."/>
            <person name="Karpowicz S.J."/>
            <person name="Witman G.B."/>
            <person name="Terry A."/>
            <person name="Salamov A."/>
            <person name="Fritz-Laylin L.K."/>
            <person name="Marechal-Drouard L."/>
            <person name="Marshall W.F."/>
            <person name="Qu L.H."/>
            <person name="Nelson D.R."/>
            <person name="Sanderfoot A.A."/>
            <person name="Spalding M.H."/>
            <person name="Kapitonov V.V."/>
            <person name="Ren Q."/>
            <person name="Ferris P."/>
            <person name="Lindquist E."/>
            <person name="Shapiro H."/>
            <person name="Lucas S.M."/>
            <person name="Grimwood J."/>
            <person name="Schmutz J."/>
            <person name="Cardol P."/>
            <person name="Cerutti H."/>
            <person name="Chanfreau G."/>
            <person name="Chen C.L."/>
            <person name="Cognat V."/>
            <person name="Croft M.T."/>
            <person name="Dent R."/>
            <person name="Dutcher S."/>
            <person name="Fernandez E."/>
            <person name="Fukuzawa H."/>
            <person name="Gonzalez-Ballester D."/>
            <person name="Gonzalez-Halphen D."/>
            <person name="Hallmann A."/>
            <person name="Hanikenne M."/>
            <person name="Hippler M."/>
            <person name="Inwood W."/>
            <person name="Jabbari K."/>
            <person name="Kalanon M."/>
            <person name="Kuras R."/>
            <person name="Lefebvre P.A."/>
            <person name="Lemaire S.D."/>
            <person name="Lobanov A.V."/>
            <person name="Lohr M."/>
            <person name="Manuell A."/>
            <person name="Meier I."/>
            <person name="Mets L."/>
            <person name="Mittag M."/>
            <person name="Mittelmeier T."/>
            <person name="Moroney J.V."/>
            <person name="Moseley J."/>
            <person name="Napoli C."/>
            <person name="Nedelcu A.M."/>
            <person name="Niyogi K."/>
            <person name="Novoselov S.V."/>
            <person name="Paulsen I.T."/>
            <person name="Pazour G."/>
            <person name="Purton S."/>
            <person name="Ral J.P."/>
            <person name="Riano-Pachon D.M."/>
            <person name="Riekhof W."/>
            <person name="Rymarquis L."/>
            <person name="Schroda M."/>
            <person name="Stern D."/>
            <person name="Umen J."/>
            <person name="Willows R."/>
            <person name="Wilson N."/>
            <person name="Zimmer S.L."/>
            <person name="Allmer J."/>
            <person name="Balk J."/>
            <person name="Bisova K."/>
            <person name="Chen C.J."/>
            <person name="Elias M."/>
            <person name="Gendler K."/>
            <person name="Hauser C."/>
            <person name="Lamb M.R."/>
            <person name="Ledford H."/>
            <person name="Long J.C."/>
            <person name="Minagawa J."/>
            <person name="Page M.D."/>
            <person name="Pan J."/>
            <person name="Pootakham W."/>
            <person name="Roje S."/>
            <person name="Rose A."/>
            <person name="Stahlberg E."/>
            <person name="Terauchi A.M."/>
            <person name="Yang P."/>
            <person name="Ball S."/>
            <person name="Bowler C."/>
            <person name="Dieckmann C.L."/>
            <person name="Gladyshev V.N."/>
            <person name="Green P."/>
            <person name="Jorgensen R."/>
            <person name="Mayfield S."/>
            <person name="Mueller-Roeber B."/>
            <person name="Rajamani S."/>
            <person name="Sayre R.T."/>
            <person name="Brokstein P."/>
            <person name="Dubchak I."/>
            <person name="Goodstein D."/>
            <person name="Hornick L."/>
            <person name="Huang Y.W."/>
            <person name="Jhaveri J."/>
            <person name="Luo Y."/>
            <person name="Martinez D."/>
            <person name="Ngau W.C."/>
            <person name="Otillar B."/>
            <person name="Poliakov A."/>
            <person name="Porter A."/>
            <person name="Szajkowski L."/>
            <person name="Werner G."/>
            <person name="Zhou K."/>
            <person name="Grigoriev I.V."/>
            <person name="Rokhsar D.S."/>
            <person name="Grossman A.R."/>
        </authorList>
    </citation>
    <scope>NUCLEOTIDE SEQUENCE [LARGE SCALE GENOMIC DNA]</scope>
    <source>
        <strain evidence="4">CC-503</strain>
    </source>
</reference>
<proteinExistence type="predicted"/>
<dbReference type="EMBL" id="CM008974">
    <property type="protein sequence ID" value="PNW74090.1"/>
    <property type="molecule type" value="Genomic_DNA"/>
</dbReference>
<dbReference type="InParanoid" id="A0A2K3D0M5"/>
<evidence type="ECO:0000256" key="2">
    <source>
        <dbReference type="SAM" id="Phobius"/>
    </source>
</evidence>
<dbReference type="GeneID" id="66056035"/>
<dbReference type="AlphaFoldDB" id="A0A2K3D0M5"/>
<dbReference type="PANTHER" id="PTHR36074:SF1">
    <property type="entry name" value="ISOPENTENYL-DIPHOSPHATE DELTA-ISOMERASE"/>
    <property type="match status" value="1"/>
</dbReference>
<feature type="region of interest" description="Disordered" evidence="1">
    <location>
        <begin position="153"/>
        <end position="172"/>
    </location>
</feature>
<keyword evidence="2" id="KW-1133">Transmembrane helix</keyword>
<dbReference type="PANTHER" id="PTHR36074">
    <property type="entry name" value="ISOPENTENYL-DIPHOSPHATE DELTA-ISOMERASE"/>
    <property type="match status" value="1"/>
</dbReference>
<evidence type="ECO:0000313" key="3">
    <source>
        <dbReference type="EMBL" id="PNW74090.1"/>
    </source>
</evidence>
<gene>
    <name evidence="3" type="ORF">CHLRE_13g584950v5</name>
</gene>
<keyword evidence="2" id="KW-0472">Membrane</keyword>
<dbReference type="KEGG" id="cre:CHLRE_13g584950v5"/>
<evidence type="ECO:0000256" key="1">
    <source>
        <dbReference type="SAM" id="MobiDB-lite"/>
    </source>
</evidence>
<dbReference type="OrthoDB" id="1925570at2759"/>
<keyword evidence="4" id="KW-1185">Reference proteome</keyword>
<dbReference type="Gramene" id="PNW74090">
    <property type="protein sequence ID" value="PNW74090"/>
    <property type="gene ID" value="CHLRE_13g584950v5"/>
</dbReference>
<dbReference type="OMA" id="MSIVMAY"/>
<accession>A0A2K3D0M5</accession>
<protein>
    <submittedName>
        <fullName evidence="3">Uncharacterized protein</fullName>
    </submittedName>
</protein>
<feature type="transmembrane region" description="Helical" evidence="2">
    <location>
        <begin position="30"/>
        <end position="52"/>
    </location>
</feature>
<evidence type="ECO:0000313" key="4">
    <source>
        <dbReference type="Proteomes" id="UP000006906"/>
    </source>
</evidence>
<dbReference type="Proteomes" id="UP000006906">
    <property type="component" value="Chromosome 13"/>
</dbReference>
<name>A0A2K3D0M5_CHLRE</name>
<sequence length="352" mass="36458">MVAAPAVQPMGLAALLPSTDSLAGTSGREALGYVAAATVVAVASGPLATIAYRGGSRAALLGRAAATAAAPAALYAWGPANFTARALAPAVSSAGAGATLEPLNMLDDVKYVLSYYHPINIIKILAKNLGMQLLMKFNRYLGEYLEHEQEALQAEAQGQDAPPPPPLPDLQPALDRGLAAAAREVAVGTVRRIYERIALARLGYPRAAALLRDSRHWIRDVLAPQLAAQKASLGKRFVKYQFATLHASGLFWAADCTVAVAQHVARVAARHDLAPAKKAALLARGVSLQVVRAAVVLAAVSVGAAAGSLVRPGLGTTLGQLLPEVGMSIVMAYVVEALLDMPPEPTPEPAAA</sequence>
<dbReference type="STRING" id="3055.A0A2K3D0M5"/>
<keyword evidence="2" id="KW-0812">Transmembrane</keyword>